<evidence type="ECO:0000313" key="3">
    <source>
        <dbReference type="EMBL" id="BBY63279.1"/>
    </source>
</evidence>
<feature type="compositionally biased region" description="Gly residues" evidence="1">
    <location>
        <begin position="384"/>
        <end position="393"/>
    </location>
</feature>
<feature type="chain" id="PRO_5029886085" description="PE-PPE domain-containing protein" evidence="2">
    <location>
        <begin position="31"/>
        <end position="400"/>
    </location>
</feature>
<gene>
    <name evidence="3" type="ORF">MHEL_15220</name>
</gene>
<keyword evidence="4" id="KW-1185">Reference proteome</keyword>
<dbReference type="RefSeq" id="WP_163746959.1">
    <property type="nucleotide sequence ID" value="NZ_AP022596.1"/>
</dbReference>
<proteinExistence type="predicted"/>
<feature type="signal peptide" evidence="2">
    <location>
        <begin position="1"/>
        <end position="30"/>
    </location>
</feature>
<sequence>MSITVRPHTKLAAALLTAGVVATTPAMVGAAPEATLTLSNIAVRNTSVVTDVLYNFGDAVNAVANAAVIATDGVLGLNFYTDDSDFGQGVPWNPVFAALAAVQNPAAIGSVLSYIAQLYLNPSDNYPNYTYAWYTNAYVLQQLAALLPAPLSTNVSDAINGLADGINDAFANLPDPTAAVDSLAVMYSTVPGRLVYAVQSTLGLPVFLAADVAYWAAYVPGDLEATVESAIQNPSEIPGLLSNLVYNVFDPNLGAGLLGNVARDIAKPFFYLPSPIGESAPGAQDGLAWNLYNGFVSAVDGLLSNLPAPITPTPFPSAAAAASATPASAAAKAKDSAASDVSTTSADQKAETPKAHVRVRPSLKAAGPEHKSAKQGQAAKSDGGSTGGKGGSARGNSGAA</sequence>
<reference evidence="3 4" key="1">
    <citation type="journal article" date="2019" name="Emerg. Microbes Infect.">
        <title>Comprehensive subspecies identification of 175 nontuberculous mycobacteria species based on 7547 genomic profiles.</title>
        <authorList>
            <person name="Matsumoto Y."/>
            <person name="Kinjo T."/>
            <person name="Motooka D."/>
            <person name="Nabeya D."/>
            <person name="Jung N."/>
            <person name="Uechi K."/>
            <person name="Horii T."/>
            <person name="Iida T."/>
            <person name="Fujita J."/>
            <person name="Nakamura S."/>
        </authorList>
    </citation>
    <scope>NUCLEOTIDE SEQUENCE [LARGE SCALE GENOMIC DNA]</scope>
    <source>
        <strain evidence="3 4">JCM 30396</strain>
    </source>
</reference>
<evidence type="ECO:0000256" key="2">
    <source>
        <dbReference type="SAM" id="SignalP"/>
    </source>
</evidence>
<accession>A0A7I7T493</accession>
<feature type="region of interest" description="Disordered" evidence="1">
    <location>
        <begin position="335"/>
        <end position="400"/>
    </location>
</feature>
<protein>
    <recommendedName>
        <fullName evidence="5">PE-PPE domain-containing protein</fullName>
    </recommendedName>
</protein>
<dbReference type="AlphaFoldDB" id="A0A7I7T493"/>
<evidence type="ECO:0000313" key="4">
    <source>
        <dbReference type="Proteomes" id="UP000467148"/>
    </source>
</evidence>
<dbReference type="KEGG" id="mhev:MHEL_15220"/>
<keyword evidence="2" id="KW-0732">Signal</keyword>
<dbReference type="EMBL" id="AP022596">
    <property type="protein sequence ID" value="BBY63279.1"/>
    <property type="molecule type" value="Genomic_DNA"/>
</dbReference>
<evidence type="ECO:0008006" key="5">
    <source>
        <dbReference type="Google" id="ProtNLM"/>
    </source>
</evidence>
<organism evidence="3 4">
    <name type="scientific">Mycolicibacterium helvum</name>
    <dbReference type="NCBI Taxonomy" id="1534349"/>
    <lineage>
        <taxon>Bacteria</taxon>
        <taxon>Bacillati</taxon>
        <taxon>Actinomycetota</taxon>
        <taxon>Actinomycetes</taxon>
        <taxon>Mycobacteriales</taxon>
        <taxon>Mycobacteriaceae</taxon>
        <taxon>Mycolicibacterium</taxon>
    </lineage>
</organism>
<dbReference type="Proteomes" id="UP000467148">
    <property type="component" value="Chromosome"/>
</dbReference>
<evidence type="ECO:0000256" key="1">
    <source>
        <dbReference type="SAM" id="MobiDB-lite"/>
    </source>
</evidence>
<name>A0A7I7T493_9MYCO</name>